<evidence type="ECO:0000256" key="1">
    <source>
        <dbReference type="ARBA" id="ARBA00023002"/>
    </source>
</evidence>
<proteinExistence type="predicted"/>
<evidence type="ECO:0000313" key="3">
    <source>
        <dbReference type="Proteomes" id="UP000242705"/>
    </source>
</evidence>
<name>A0A2T2X0I3_SULTH</name>
<organism evidence="2 3">
    <name type="scientific">Sulfobacillus thermosulfidooxidans</name>
    <dbReference type="NCBI Taxonomy" id="28034"/>
    <lineage>
        <taxon>Bacteria</taxon>
        <taxon>Bacillati</taxon>
        <taxon>Bacillota</taxon>
        <taxon>Clostridia</taxon>
        <taxon>Eubacteriales</taxon>
        <taxon>Clostridiales Family XVII. Incertae Sedis</taxon>
        <taxon>Sulfobacillus</taxon>
    </lineage>
</organism>
<keyword evidence="1" id="KW-0560">Oxidoreductase</keyword>
<evidence type="ECO:0008006" key="4">
    <source>
        <dbReference type="Google" id="ProtNLM"/>
    </source>
</evidence>
<dbReference type="AlphaFoldDB" id="A0A2T2X0I3"/>
<dbReference type="Proteomes" id="UP000242705">
    <property type="component" value="Unassembled WGS sequence"/>
</dbReference>
<comment type="caution">
    <text evidence="2">The sequence shown here is derived from an EMBL/GenBank/DDBJ whole genome shotgun (WGS) entry which is preliminary data.</text>
</comment>
<dbReference type="EMBL" id="PXYX01000009">
    <property type="protein sequence ID" value="PSR27994.1"/>
    <property type="molecule type" value="Genomic_DNA"/>
</dbReference>
<dbReference type="InterPro" id="IPR025337">
    <property type="entry name" value="Questin_oxidase-like"/>
</dbReference>
<evidence type="ECO:0000313" key="2">
    <source>
        <dbReference type="EMBL" id="PSR27994.1"/>
    </source>
</evidence>
<protein>
    <recommendedName>
        <fullName evidence="4">DUF4243 domain-containing protein</fullName>
    </recommendedName>
</protein>
<dbReference type="Pfam" id="PF14027">
    <property type="entry name" value="Questin_oxidase"/>
    <property type="match status" value="1"/>
</dbReference>
<accession>A0A2T2X0I3</accession>
<gene>
    <name evidence="2" type="ORF">C7B47_06840</name>
</gene>
<dbReference type="GO" id="GO:0016491">
    <property type="term" value="F:oxidoreductase activity"/>
    <property type="evidence" value="ECO:0007669"/>
    <property type="project" value="UniProtKB-KW"/>
</dbReference>
<sequence>MAVEALFRRGQGEVVQRWLDRYMRRLEPVPPVTGPIGDDWQHALGDVRRVADWTRYFEDILAEQPWQMTLNTWWRRLLPGIAAGATHGVIRVGHAVRALLTDGASPIRVRELAHGLAYWAARWKPITIPQDFWNPGTRDDSAKALPTVRSTFASLPRLTGPDNADGFDAWASRMDELAGWTEVVYGIRIPDNPEQIPLWLAQVVDTAVVRYLWYGHGDAIMLVHSATAPNAVWRVLPALDKRWWRPSALAAWIATATLTAIYAPGTPADPSVLRPSSTSRHAAEEAFARAVAHGDEHVIKFADTAVDVYVRTHDSQALAAINRAAALIKL</sequence>
<reference evidence="2 3" key="1">
    <citation type="journal article" date="2014" name="BMC Genomics">
        <title>Comparison of environmental and isolate Sulfobacillus genomes reveals diverse carbon, sulfur, nitrogen, and hydrogen metabolisms.</title>
        <authorList>
            <person name="Justice N.B."/>
            <person name="Norman A."/>
            <person name="Brown C.T."/>
            <person name="Singh A."/>
            <person name="Thomas B.C."/>
            <person name="Banfield J.F."/>
        </authorList>
    </citation>
    <scope>NUCLEOTIDE SEQUENCE [LARGE SCALE GENOMIC DNA]</scope>
    <source>
        <strain evidence="2">AMDSBA5</strain>
    </source>
</reference>